<name>A0ABN1IIH4_9GAMM</name>
<feature type="chain" id="PRO_5046773095" description="DUF4124 domain-containing protein" evidence="2">
    <location>
        <begin position="20"/>
        <end position="142"/>
    </location>
</feature>
<feature type="domain" description="DUF4124" evidence="3">
    <location>
        <begin position="9"/>
        <end position="62"/>
    </location>
</feature>
<dbReference type="Pfam" id="PF13511">
    <property type="entry name" value="DUF4124"/>
    <property type="match status" value="1"/>
</dbReference>
<feature type="signal peptide" evidence="2">
    <location>
        <begin position="1"/>
        <end position="19"/>
    </location>
</feature>
<sequence>MKRNWLLLALLTVGLPAAAADMYSWTDANGVKHFSDSPPPASVVKAQKLKVKGGVTTSTEADGEKKAEAAKSSGPALAAAAGYAPEDIKRNCDIAKKNLAVLDTQKVPVDSLGYPTDLDAAKSHQAQIDKANQQIKLFCAAQ</sequence>
<keyword evidence="2" id="KW-0732">Signal</keyword>
<evidence type="ECO:0000256" key="1">
    <source>
        <dbReference type="SAM" id="MobiDB-lite"/>
    </source>
</evidence>
<protein>
    <recommendedName>
        <fullName evidence="3">DUF4124 domain-containing protein</fullName>
    </recommendedName>
</protein>
<comment type="caution">
    <text evidence="4">The sequence shown here is derived from an EMBL/GenBank/DDBJ whole genome shotgun (WGS) entry which is preliminary data.</text>
</comment>
<feature type="region of interest" description="Disordered" evidence="1">
    <location>
        <begin position="54"/>
        <end position="76"/>
    </location>
</feature>
<dbReference type="InterPro" id="IPR025392">
    <property type="entry name" value="DUF4124"/>
</dbReference>
<organism evidence="4 5">
    <name type="scientific">Dokdonella soli</name>
    <dbReference type="NCBI Taxonomy" id="529810"/>
    <lineage>
        <taxon>Bacteria</taxon>
        <taxon>Pseudomonadati</taxon>
        <taxon>Pseudomonadota</taxon>
        <taxon>Gammaproteobacteria</taxon>
        <taxon>Lysobacterales</taxon>
        <taxon>Rhodanobacteraceae</taxon>
        <taxon>Dokdonella</taxon>
    </lineage>
</organism>
<keyword evidence="5" id="KW-1185">Reference proteome</keyword>
<reference evidence="4 5" key="1">
    <citation type="journal article" date="2019" name="Int. J. Syst. Evol. Microbiol.">
        <title>The Global Catalogue of Microorganisms (GCM) 10K type strain sequencing project: providing services to taxonomists for standard genome sequencing and annotation.</title>
        <authorList>
            <consortium name="The Broad Institute Genomics Platform"/>
            <consortium name="The Broad Institute Genome Sequencing Center for Infectious Disease"/>
            <person name="Wu L."/>
            <person name="Ma J."/>
        </authorList>
    </citation>
    <scope>NUCLEOTIDE SEQUENCE [LARGE SCALE GENOMIC DNA]</scope>
    <source>
        <strain evidence="4 5">JCM 15421</strain>
    </source>
</reference>
<evidence type="ECO:0000313" key="4">
    <source>
        <dbReference type="EMBL" id="GAA0714508.1"/>
    </source>
</evidence>
<evidence type="ECO:0000259" key="3">
    <source>
        <dbReference type="Pfam" id="PF13511"/>
    </source>
</evidence>
<dbReference type="RefSeq" id="WP_343790098.1">
    <property type="nucleotide sequence ID" value="NZ_BAAAEU010000007.1"/>
</dbReference>
<accession>A0ABN1IIH4</accession>
<dbReference type="Proteomes" id="UP001501523">
    <property type="component" value="Unassembled WGS sequence"/>
</dbReference>
<evidence type="ECO:0000313" key="5">
    <source>
        <dbReference type="Proteomes" id="UP001501523"/>
    </source>
</evidence>
<proteinExistence type="predicted"/>
<gene>
    <name evidence="4" type="ORF">GCM10009105_19140</name>
</gene>
<evidence type="ECO:0000256" key="2">
    <source>
        <dbReference type="SAM" id="SignalP"/>
    </source>
</evidence>
<dbReference type="EMBL" id="BAAAEU010000007">
    <property type="protein sequence ID" value="GAA0714508.1"/>
    <property type="molecule type" value="Genomic_DNA"/>
</dbReference>